<dbReference type="InterPro" id="IPR039536">
    <property type="entry name" value="TetR_C_Proteobacteria"/>
</dbReference>
<dbReference type="Gene3D" id="1.10.357.10">
    <property type="entry name" value="Tetracycline Repressor, domain 2"/>
    <property type="match status" value="1"/>
</dbReference>
<dbReference type="HOGENOM" id="CLU_069356_27_1_5"/>
<dbReference type="GO" id="GO:0000976">
    <property type="term" value="F:transcription cis-regulatory region binding"/>
    <property type="evidence" value="ECO:0007669"/>
    <property type="project" value="TreeGrafter"/>
</dbReference>
<keyword evidence="1 2" id="KW-0238">DNA-binding</keyword>
<evidence type="ECO:0000259" key="4">
    <source>
        <dbReference type="PROSITE" id="PS50977"/>
    </source>
</evidence>
<dbReference type="PRINTS" id="PR00455">
    <property type="entry name" value="HTHTETR"/>
</dbReference>
<feature type="domain" description="HTH tetR-type" evidence="4">
    <location>
        <begin position="29"/>
        <end position="89"/>
    </location>
</feature>
<dbReference type="Pfam" id="PF14246">
    <property type="entry name" value="TetR_C_7"/>
    <property type="match status" value="1"/>
</dbReference>
<dbReference type="KEGG" id="cak:Caul_1945"/>
<evidence type="ECO:0000313" key="5">
    <source>
        <dbReference type="EMBL" id="ABZ71074.1"/>
    </source>
</evidence>
<feature type="DNA-binding region" description="H-T-H motif" evidence="2">
    <location>
        <begin position="52"/>
        <end position="71"/>
    </location>
</feature>
<dbReference type="SUPFAM" id="SSF46689">
    <property type="entry name" value="Homeodomain-like"/>
    <property type="match status" value="1"/>
</dbReference>
<name>B0T5R6_CAUSK</name>
<evidence type="ECO:0000256" key="2">
    <source>
        <dbReference type="PROSITE-ProRule" id="PRU00335"/>
    </source>
</evidence>
<dbReference type="AlphaFoldDB" id="B0T5R6"/>
<dbReference type="EMBL" id="CP000927">
    <property type="protein sequence ID" value="ABZ71074.1"/>
    <property type="molecule type" value="Genomic_DNA"/>
</dbReference>
<gene>
    <name evidence="5" type="ordered locus">Caul_1945</name>
</gene>
<dbReference type="InterPro" id="IPR009057">
    <property type="entry name" value="Homeodomain-like_sf"/>
</dbReference>
<proteinExistence type="predicted"/>
<evidence type="ECO:0000256" key="3">
    <source>
        <dbReference type="SAM" id="MobiDB-lite"/>
    </source>
</evidence>
<dbReference type="InterPro" id="IPR001647">
    <property type="entry name" value="HTH_TetR"/>
</dbReference>
<dbReference type="PROSITE" id="PS01081">
    <property type="entry name" value="HTH_TETR_1"/>
    <property type="match status" value="1"/>
</dbReference>
<organism evidence="5">
    <name type="scientific">Caulobacter sp. (strain K31)</name>
    <dbReference type="NCBI Taxonomy" id="366602"/>
    <lineage>
        <taxon>Bacteria</taxon>
        <taxon>Pseudomonadati</taxon>
        <taxon>Pseudomonadota</taxon>
        <taxon>Alphaproteobacteria</taxon>
        <taxon>Caulobacterales</taxon>
        <taxon>Caulobacteraceae</taxon>
        <taxon>Caulobacter</taxon>
    </lineage>
</organism>
<dbReference type="PANTHER" id="PTHR30055">
    <property type="entry name" value="HTH-TYPE TRANSCRIPTIONAL REGULATOR RUTR"/>
    <property type="match status" value="1"/>
</dbReference>
<reference evidence="5" key="1">
    <citation type="submission" date="2008-01" db="EMBL/GenBank/DDBJ databases">
        <title>Complete sequence of chromosome of Caulobacter sp. K31.</title>
        <authorList>
            <consortium name="US DOE Joint Genome Institute"/>
            <person name="Copeland A."/>
            <person name="Lucas S."/>
            <person name="Lapidus A."/>
            <person name="Barry K."/>
            <person name="Glavina del Rio T."/>
            <person name="Dalin E."/>
            <person name="Tice H."/>
            <person name="Pitluck S."/>
            <person name="Bruce D."/>
            <person name="Goodwin L."/>
            <person name="Thompson L.S."/>
            <person name="Brettin T."/>
            <person name="Detter J.C."/>
            <person name="Han C."/>
            <person name="Schmutz J."/>
            <person name="Larimer F."/>
            <person name="Land M."/>
            <person name="Hauser L."/>
            <person name="Kyrpides N."/>
            <person name="Kim E."/>
            <person name="Stephens C."/>
            <person name="Richardson P."/>
        </authorList>
    </citation>
    <scope>NUCLEOTIDE SEQUENCE [LARGE SCALE GENOMIC DNA]</scope>
    <source>
        <strain evidence="5">K31</strain>
    </source>
</reference>
<dbReference type="InterPro" id="IPR050109">
    <property type="entry name" value="HTH-type_TetR-like_transc_reg"/>
</dbReference>
<sequence>MIKTTSRSGKSRLPPRDPKGGRPPRSVAAKLGAHILDTALEQFTRQGVEATSMEAIASAASVSKRTLYARFGSKMDLLVASIEYGVAKHLNPLSSRGGEGSLRERLLDVGARFLDLALKPEVIGLEALVAWVAKEQPTLRKVVHERGVDMAIAIVEQILEDGARRGEVVLKDKAFTAAFVLDALVTVPRDRIVVSMRLGDTKAAKGAYLQGAVDLILMGLSPRSE</sequence>
<dbReference type="Pfam" id="PF00440">
    <property type="entry name" value="TetR_N"/>
    <property type="match status" value="1"/>
</dbReference>
<dbReference type="STRING" id="366602.Caul_1945"/>
<dbReference type="eggNOG" id="COG1309">
    <property type="taxonomic scope" value="Bacteria"/>
</dbReference>
<dbReference type="PROSITE" id="PS50977">
    <property type="entry name" value="HTH_TETR_2"/>
    <property type="match status" value="1"/>
</dbReference>
<feature type="region of interest" description="Disordered" evidence="3">
    <location>
        <begin position="1"/>
        <end position="25"/>
    </location>
</feature>
<dbReference type="InterPro" id="IPR036271">
    <property type="entry name" value="Tet_transcr_reg_TetR-rel_C_sf"/>
</dbReference>
<dbReference type="SUPFAM" id="SSF48498">
    <property type="entry name" value="Tetracyclin repressor-like, C-terminal domain"/>
    <property type="match status" value="1"/>
</dbReference>
<accession>B0T5R6</accession>
<dbReference type="InterPro" id="IPR023772">
    <property type="entry name" value="DNA-bd_HTH_TetR-type_CS"/>
</dbReference>
<dbReference type="PANTHER" id="PTHR30055:SF146">
    <property type="entry name" value="HTH-TYPE TRANSCRIPTIONAL DUAL REGULATOR CECR"/>
    <property type="match status" value="1"/>
</dbReference>
<protein>
    <submittedName>
        <fullName evidence="5">Transcriptional regulator, TetR family</fullName>
    </submittedName>
</protein>
<dbReference type="GO" id="GO:0003700">
    <property type="term" value="F:DNA-binding transcription factor activity"/>
    <property type="evidence" value="ECO:0007669"/>
    <property type="project" value="TreeGrafter"/>
</dbReference>
<dbReference type="OrthoDB" id="9795242at2"/>
<evidence type="ECO:0000256" key="1">
    <source>
        <dbReference type="ARBA" id="ARBA00023125"/>
    </source>
</evidence>